<dbReference type="GO" id="GO:0006784">
    <property type="term" value="P:heme A biosynthetic process"/>
    <property type="evidence" value="ECO:0007669"/>
    <property type="project" value="TreeGrafter"/>
</dbReference>
<dbReference type="FunFam" id="1.10.357.140:FF:000006">
    <property type="entry name" value="Protoheme IX farnesyltransferase, mitochondrial"/>
    <property type="match status" value="1"/>
</dbReference>
<protein>
    <recommendedName>
        <fullName evidence="7">Heme O synthase</fullName>
    </recommendedName>
</protein>
<proteinExistence type="inferred from homology"/>
<evidence type="ECO:0000256" key="5">
    <source>
        <dbReference type="ARBA" id="ARBA00023133"/>
    </source>
</evidence>
<feature type="transmembrane region" description="Helical" evidence="8">
    <location>
        <begin position="145"/>
        <end position="166"/>
    </location>
</feature>
<dbReference type="InterPro" id="IPR044878">
    <property type="entry name" value="UbiA_sf"/>
</dbReference>
<dbReference type="InterPro" id="IPR006369">
    <property type="entry name" value="Protohaem_IX_farnesylTrfase"/>
</dbReference>
<dbReference type="Gene3D" id="1.10.357.140">
    <property type="entry name" value="UbiA prenyltransferase"/>
    <property type="match status" value="1"/>
</dbReference>
<dbReference type="GO" id="GO:0016020">
    <property type="term" value="C:membrane"/>
    <property type="evidence" value="ECO:0007669"/>
    <property type="project" value="UniProtKB-SubCell"/>
</dbReference>
<dbReference type="EMBL" id="JAGTXO010000004">
    <property type="protein sequence ID" value="KAG8468449.1"/>
    <property type="molecule type" value="Genomic_DNA"/>
</dbReference>
<dbReference type="PANTHER" id="PTHR43448">
    <property type="entry name" value="PROTOHEME IX FARNESYLTRANSFERASE, MITOCHONDRIAL"/>
    <property type="match status" value="1"/>
</dbReference>
<keyword evidence="10" id="KW-1185">Reference proteome</keyword>
<feature type="transmembrane region" description="Helical" evidence="8">
    <location>
        <begin position="100"/>
        <end position="124"/>
    </location>
</feature>
<evidence type="ECO:0000256" key="8">
    <source>
        <dbReference type="SAM" id="Phobius"/>
    </source>
</evidence>
<comment type="caution">
    <text evidence="9">The sequence shown here is derived from an EMBL/GenBank/DDBJ whole genome shotgun (WGS) entry which is preliminary data.</text>
</comment>
<comment type="subcellular location">
    <subcellularLocation>
        <location evidence="1">Membrane</location>
        <topology evidence="1">Multi-pass membrane protein</topology>
    </subcellularLocation>
</comment>
<dbReference type="HAMAP" id="MF_00154">
    <property type="entry name" value="CyoE_CtaB"/>
    <property type="match status" value="1"/>
</dbReference>
<dbReference type="OrthoDB" id="5211at2759"/>
<reference evidence="9" key="1">
    <citation type="submission" date="2021-05" db="EMBL/GenBank/DDBJ databases">
        <title>The genome of the haptophyte Pavlova lutheri (Diacronema luteri, Pavlovales) - a model for lipid biosynthesis in eukaryotic algae.</title>
        <authorList>
            <person name="Hulatt C.J."/>
            <person name="Posewitz M.C."/>
        </authorList>
    </citation>
    <scope>NUCLEOTIDE SEQUENCE</scope>
    <source>
        <strain evidence="9">NIVA-4/92</strain>
    </source>
</reference>
<gene>
    <name evidence="9" type="ORF">KFE25_013532</name>
</gene>
<feature type="transmembrane region" description="Helical" evidence="8">
    <location>
        <begin position="201"/>
        <end position="221"/>
    </location>
</feature>
<accession>A0A8J5XQI7</accession>
<dbReference type="PANTHER" id="PTHR43448:SF2">
    <property type="entry name" value="PROTOHEME IX FARNESYLTRANSFERASE, MITOCHONDRIAL"/>
    <property type="match status" value="1"/>
</dbReference>
<keyword evidence="5" id="KW-0350">Heme biosynthesis</keyword>
<feature type="transmembrane region" description="Helical" evidence="8">
    <location>
        <begin position="328"/>
        <end position="347"/>
    </location>
</feature>
<evidence type="ECO:0000256" key="3">
    <source>
        <dbReference type="ARBA" id="ARBA00022692"/>
    </source>
</evidence>
<feature type="transmembrane region" description="Helical" evidence="8">
    <location>
        <begin position="227"/>
        <end position="249"/>
    </location>
</feature>
<dbReference type="Pfam" id="PF01040">
    <property type="entry name" value="UbiA"/>
    <property type="match status" value="1"/>
</dbReference>
<feature type="transmembrane region" description="Helical" evidence="8">
    <location>
        <begin position="172"/>
        <end position="189"/>
    </location>
</feature>
<name>A0A8J5XQI7_DIALT</name>
<evidence type="ECO:0000313" key="10">
    <source>
        <dbReference type="Proteomes" id="UP000751190"/>
    </source>
</evidence>
<evidence type="ECO:0000256" key="1">
    <source>
        <dbReference type="ARBA" id="ARBA00004141"/>
    </source>
</evidence>
<dbReference type="NCBIfam" id="TIGR01473">
    <property type="entry name" value="cyoE_ctaB"/>
    <property type="match status" value="1"/>
</dbReference>
<dbReference type="CDD" id="cd13957">
    <property type="entry name" value="PT_UbiA_Cox10"/>
    <property type="match status" value="1"/>
</dbReference>
<dbReference type="OMA" id="GCMVLHS"/>
<evidence type="ECO:0000256" key="6">
    <source>
        <dbReference type="ARBA" id="ARBA00023136"/>
    </source>
</evidence>
<dbReference type="GO" id="GO:0005739">
    <property type="term" value="C:mitochondrion"/>
    <property type="evidence" value="ECO:0007669"/>
    <property type="project" value="TreeGrafter"/>
</dbReference>
<evidence type="ECO:0000256" key="2">
    <source>
        <dbReference type="ARBA" id="ARBA00022679"/>
    </source>
</evidence>
<keyword evidence="3 8" id="KW-0812">Transmembrane</keyword>
<dbReference type="Proteomes" id="UP000751190">
    <property type="component" value="Unassembled WGS sequence"/>
</dbReference>
<feature type="transmembrane region" description="Helical" evidence="8">
    <location>
        <begin position="297"/>
        <end position="316"/>
    </location>
</feature>
<keyword evidence="6 8" id="KW-0472">Membrane</keyword>
<dbReference type="InterPro" id="IPR000537">
    <property type="entry name" value="UbiA_prenyltransferase"/>
</dbReference>
<feature type="transmembrane region" description="Helical" evidence="8">
    <location>
        <begin position="270"/>
        <end position="291"/>
    </location>
</feature>
<organism evidence="9 10">
    <name type="scientific">Diacronema lutheri</name>
    <name type="common">Unicellular marine alga</name>
    <name type="synonym">Monochrysis lutheri</name>
    <dbReference type="NCBI Taxonomy" id="2081491"/>
    <lineage>
        <taxon>Eukaryota</taxon>
        <taxon>Haptista</taxon>
        <taxon>Haptophyta</taxon>
        <taxon>Pavlovophyceae</taxon>
        <taxon>Pavlovales</taxon>
        <taxon>Pavlovaceae</taxon>
        <taxon>Diacronema</taxon>
    </lineage>
</organism>
<evidence type="ECO:0000313" key="9">
    <source>
        <dbReference type="EMBL" id="KAG8468449.1"/>
    </source>
</evidence>
<dbReference type="AlphaFoldDB" id="A0A8J5XQI7"/>
<dbReference type="GO" id="GO:0008495">
    <property type="term" value="F:protoheme IX farnesyltransferase activity"/>
    <property type="evidence" value="ECO:0007669"/>
    <property type="project" value="InterPro"/>
</dbReference>
<keyword evidence="4 8" id="KW-1133">Transmembrane helix</keyword>
<keyword evidence="2" id="KW-0808">Transferase</keyword>
<sequence length="423" mass="43865">MFTARFASLGRAEGPLARSGARVARRARLLSVASDAATSAPAAPAPAAASALSDAHDTARGSALGKWPSIYLELAKYRLSSLVVFTTSAGYAMAGPPFDLAVLAPTLVGTFLASASASCLNQIYERDRDGRMRRTMRRPLPAGHMSVPHALAFALGSGTAGVGLLAACANPLTAALGLANIALYAAVYTPLKVRSHRNTEVGAIVGALPPLMGWTAATNSACGLEPLALGACLFLWQMPHFYALAWLYRADYAAGGYKMLPLYDPTGERTASHCLAYALALSALPVATSVAGVTSSMFAVESIAFNGALVLLAARFRERASQGRARALFLYSLIQLPVMLVLLVFHGERLQGGGARESDNGARALPAVERLRDAGRELCAHERIAKAGAGGAAPTACPIVLGEAASSESALQHLPTARGPAAE</sequence>
<evidence type="ECO:0000256" key="4">
    <source>
        <dbReference type="ARBA" id="ARBA00022989"/>
    </source>
</evidence>
<evidence type="ECO:0000256" key="7">
    <source>
        <dbReference type="ARBA" id="ARBA00030253"/>
    </source>
</evidence>